<accession>A0AAN7V6A9</accession>
<gene>
    <name evidence="1" type="ORF">RRF57_013159</name>
</gene>
<organism evidence="1 2">
    <name type="scientific">Xylaria bambusicola</name>
    <dbReference type="NCBI Taxonomy" id="326684"/>
    <lineage>
        <taxon>Eukaryota</taxon>
        <taxon>Fungi</taxon>
        <taxon>Dikarya</taxon>
        <taxon>Ascomycota</taxon>
        <taxon>Pezizomycotina</taxon>
        <taxon>Sordariomycetes</taxon>
        <taxon>Xylariomycetidae</taxon>
        <taxon>Xylariales</taxon>
        <taxon>Xylariaceae</taxon>
        <taxon>Xylaria</taxon>
    </lineage>
</organism>
<dbReference type="EMBL" id="JAWHQM010000119">
    <property type="protein sequence ID" value="KAK5637444.1"/>
    <property type="molecule type" value="Genomic_DNA"/>
</dbReference>
<dbReference type="Proteomes" id="UP001305414">
    <property type="component" value="Unassembled WGS sequence"/>
</dbReference>
<reference evidence="1 2" key="1">
    <citation type="submission" date="2023-10" db="EMBL/GenBank/DDBJ databases">
        <title>Draft genome sequence of Xylaria bambusicola isolate GMP-LS, the root and basal stem rot pathogen of sugarcane in Indonesia.</title>
        <authorList>
            <person name="Selvaraj P."/>
            <person name="Muralishankar V."/>
            <person name="Muruganantham S."/>
            <person name="Sp S."/>
            <person name="Haryani S."/>
            <person name="Lau K.J.X."/>
            <person name="Naqvi N.I."/>
        </authorList>
    </citation>
    <scope>NUCLEOTIDE SEQUENCE [LARGE SCALE GENOMIC DNA]</scope>
    <source>
        <strain evidence="1">GMP-LS</strain>
    </source>
</reference>
<evidence type="ECO:0000313" key="2">
    <source>
        <dbReference type="Proteomes" id="UP001305414"/>
    </source>
</evidence>
<protein>
    <submittedName>
        <fullName evidence="1">Uncharacterized protein</fullName>
    </submittedName>
</protein>
<evidence type="ECO:0000313" key="1">
    <source>
        <dbReference type="EMBL" id="KAK5637444.1"/>
    </source>
</evidence>
<dbReference type="AlphaFoldDB" id="A0AAN7V6A9"/>
<sequence length="117" mass="13542">MNNSTQPNEPTGVVAPSWVYLPGGCVLKLDEVGLPFAPKIFHTFKGMCFCHNEHEILIKYLIMWQHKYSEELGLGKVAATAMVFRLVDIWKLQVPRWLESNVQRWKDVLEDEPVKCR</sequence>
<name>A0AAN7V6A9_9PEZI</name>
<keyword evidence="2" id="KW-1185">Reference proteome</keyword>
<proteinExistence type="predicted"/>
<comment type="caution">
    <text evidence="1">The sequence shown here is derived from an EMBL/GenBank/DDBJ whole genome shotgun (WGS) entry which is preliminary data.</text>
</comment>